<organism evidence="1 2">
    <name type="scientific">Entomophthora muscae</name>
    <dbReference type="NCBI Taxonomy" id="34485"/>
    <lineage>
        <taxon>Eukaryota</taxon>
        <taxon>Fungi</taxon>
        <taxon>Fungi incertae sedis</taxon>
        <taxon>Zoopagomycota</taxon>
        <taxon>Entomophthoromycotina</taxon>
        <taxon>Entomophthoromycetes</taxon>
        <taxon>Entomophthorales</taxon>
        <taxon>Entomophthoraceae</taxon>
        <taxon>Entomophthora</taxon>
    </lineage>
</organism>
<proteinExistence type="predicted"/>
<gene>
    <name evidence="1" type="ORF">DSO57_1008533</name>
</gene>
<name>A0ACC2UG51_9FUNG</name>
<dbReference type="Proteomes" id="UP001165960">
    <property type="component" value="Unassembled WGS sequence"/>
</dbReference>
<protein>
    <submittedName>
        <fullName evidence="1">Uncharacterized protein</fullName>
    </submittedName>
</protein>
<evidence type="ECO:0000313" key="2">
    <source>
        <dbReference type="Proteomes" id="UP001165960"/>
    </source>
</evidence>
<evidence type="ECO:0000313" key="1">
    <source>
        <dbReference type="EMBL" id="KAJ9086020.1"/>
    </source>
</evidence>
<dbReference type="EMBL" id="QTSX02000736">
    <property type="protein sequence ID" value="KAJ9086020.1"/>
    <property type="molecule type" value="Genomic_DNA"/>
</dbReference>
<accession>A0ACC2UG51</accession>
<keyword evidence="2" id="KW-1185">Reference proteome</keyword>
<sequence length="554" mass="63053">MELYRKGTHIFVESFRIKTICDQCSSSHVKCDRRLPSCQRCLRMDKPCTRNRTNCDNRVVHCLSRAGWKLQKKAPEATTWAQVISLCPLPPISRLRLQGYLLPLVLLLPKPTDTKEILQLSSCITQAPLHSSEARKSLHVVYNGIEDTLDMATKTFFHLFNPFFPLFSEEGFHSRPRSHTLKKLVVQIGLERMPQTDLVRTAIFTNNLTLQDLTHLPNTLDSLQCLLLAQFGVQVSWIDAARYKTFLVINRLVALLGLHQTPMYSHHWLERTLALNLTNFGSYSLSVGQSISWYRFVWISESRSHLKPNFLSSAANHFATIDDKIHFITSQTNYHSFTIALNANRDYTLAIKRKMRATWVATKITTHLKRLQENFMWGWNALSQLSAPPSSHTAVLRRCRLALKLRYNTDHIEITKLSSYIPHNLLSHLSLTPLAPKISAFSQKGLNVAIHTIELVSTLAPFPFGMDAIKILVPAIAYIIAHAKVFKKTFGHNGHLVKALAQGRQAIACTTNPTHPNPYVNPYLNLIDYFLTRHHIDIAFHLRCLTSPSLLSSD</sequence>
<comment type="caution">
    <text evidence="1">The sequence shown here is derived from an EMBL/GenBank/DDBJ whole genome shotgun (WGS) entry which is preliminary data.</text>
</comment>
<reference evidence="1" key="1">
    <citation type="submission" date="2022-04" db="EMBL/GenBank/DDBJ databases">
        <title>Genome of the entomopathogenic fungus Entomophthora muscae.</title>
        <authorList>
            <person name="Elya C."/>
            <person name="Lovett B.R."/>
            <person name="Lee E."/>
            <person name="Macias A.M."/>
            <person name="Hajek A.E."/>
            <person name="De Bivort B.L."/>
            <person name="Kasson M.T."/>
            <person name="De Fine Licht H.H."/>
            <person name="Stajich J.E."/>
        </authorList>
    </citation>
    <scope>NUCLEOTIDE SEQUENCE</scope>
    <source>
        <strain evidence="1">Berkeley</strain>
    </source>
</reference>